<feature type="transmembrane region" description="Helical" evidence="5">
    <location>
        <begin position="167"/>
        <end position="187"/>
    </location>
</feature>
<evidence type="ECO:0000256" key="4">
    <source>
        <dbReference type="ARBA" id="ARBA00023136"/>
    </source>
</evidence>
<dbReference type="GO" id="GO:0005886">
    <property type="term" value="C:plasma membrane"/>
    <property type="evidence" value="ECO:0007669"/>
    <property type="project" value="TreeGrafter"/>
</dbReference>
<keyword evidence="2 5" id="KW-0812">Transmembrane</keyword>
<evidence type="ECO:0000313" key="7">
    <source>
        <dbReference type="EMBL" id="ABS60596.1"/>
    </source>
</evidence>
<dbReference type="AlphaFoldDB" id="A7HL13"/>
<dbReference type="HOGENOM" id="CLU_007948_0_3_0"/>
<dbReference type="KEGG" id="fno:Fnod_0741"/>
<organism evidence="7 8">
    <name type="scientific">Fervidobacterium nodosum (strain ATCC 35602 / DSM 5306 / Rt17-B1)</name>
    <dbReference type="NCBI Taxonomy" id="381764"/>
    <lineage>
        <taxon>Bacteria</taxon>
        <taxon>Thermotogati</taxon>
        <taxon>Thermotogota</taxon>
        <taxon>Thermotogae</taxon>
        <taxon>Thermotogales</taxon>
        <taxon>Fervidobacteriaceae</taxon>
        <taxon>Fervidobacterium</taxon>
    </lineage>
</organism>
<reference evidence="7 8" key="2">
    <citation type="journal article" date="2009" name="Proc. Natl. Acad. Sci. U.S.A.">
        <title>On the chimeric nature, thermophilic origin, and phylogenetic placement of the Thermotogales.</title>
        <authorList>
            <person name="Zhaxybayeva O."/>
            <person name="Swithers K.S."/>
            <person name="Lapierre P."/>
            <person name="Fournier G.P."/>
            <person name="Bickhart D.M."/>
            <person name="DeBoy R.T."/>
            <person name="Nelson K.E."/>
            <person name="Nesbo C.L."/>
            <person name="Doolittle W.F."/>
            <person name="Gogarten J.P."/>
            <person name="Noll K.M."/>
        </authorList>
    </citation>
    <scope>NUCLEOTIDE SEQUENCE [LARGE SCALE GENOMIC DNA]</scope>
    <source>
        <strain evidence="8">ATCC 35602 / DSM 5306 / Rt17-B1</strain>
    </source>
</reference>
<feature type="transmembrane region" description="Helical" evidence="5">
    <location>
        <begin position="125"/>
        <end position="146"/>
    </location>
</feature>
<dbReference type="PANTHER" id="PTHR10846:SF8">
    <property type="entry name" value="INNER MEMBRANE PROTEIN YRBG"/>
    <property type="match status" value="1"/>
</dbReference>
<dbReference type="GO" id="GO:0008273">
    <property type="term" value="F:calcium, potassium:sodium antiporter activity"/>
    <property type="evidence" value="ECO:0007669"/>
    <property type="project" value="TreeGrafter"/>
</dbReference>
<feature type="transmembrane region" description="Helical" evidence="5">
    <location>
        <begin position="296"/>
        <end position="312"/>
    </location>
</feature>
<feature type="transmembrane region" description="Helical" evidence="5">
    <location>
        <begin position="262"/>
        <end position="284"/>
    </location>
</feature>
<dbReference type="OrthoDB" id="9794225at2"/>
<dbReference type="Proteomes" id="UP000002415">
    <property type="component" value="Chromosome"/>
</dbReference>
<dbReference type="STRING" id="381764.Fnod_0741"/>
<accession>A7HL13</accession>
<feature type="transmembrane region" description="Helical" evidence="5">
    <location>
        <begin position="237"/>
        <end position="256"/>
    </location>
</feature>
<name>A7HL13_FERNB</name>
<evidence type="ECO:0000313" key="8">
    <source>
        <dbReference type="Proteomes" id="UP000002415"/>
    </source>
</evidence>
<dbReference type="NCBIfam" id="TIGR00367">
    <property type="entry name" value="calcium/sodium antiporter"/>
    <property type="match status" value="1"/>
</dbReference>
<evidence type="ECO:0000256" key="5">
    <source>
        <dbReference type="SAM" id="Phobius"/>
    </source>
</evidence>
<protein>
    <submittedName>
        <fullName evidence="7">Na+/Ca+ antiporter, CaCA family</fullName>
    </submittedName>
</protein>
<feature type="domain" description="Sodium/calcium exchanger membrane region" evidence="6">
    <location>
        <begin position="4"/>
        <end position="144"/>
    </location>
</feature>
<keyword evidence="4 5" id="KW-0472">Membrane</keyword>
<feature type="transmembrane region" description="Helical" evidence="5">
    <location>
        <begin position="207"/>
        <end position="230"/>
    </location>
</feature>
<evidence type="ECO:0000259" key="6">
    <source>
        <dbReference type="Pfam" id="PF01699"/>
    </source>
</evidence>
<dbReference type="eggNOG" id="COG0530">
    <property type="taxonomic scope" value="Bacteria"/>
</dbReference>
<keyword evidence="3 5" id="KW-1133">Transmembrane helix</keyword>
<dbReference type="RefSeq" id="WP_011993914.1">
    <property type="nucleotide sequence ID" value="NC_009718.1"/>
</dbReference>
<sequence length="314" mass="33444">MILSILLLIIGFVFVSIGSDKLVEGASTLAKKLKVSDLLIGLTIVAFGTSAPELAVNIVSSIKGTSNISLGNVIGSNIFNILVVVGLSAVIRPVIVQHSTLRKEIPLSLIAALSILALGNKTPSVITRGDGIVLLLFFAIFMSYILEMAQKDREMFEELEKTKEKQLGTIISILYIIGGLAGLVFGGRWIVNGAVDIAKAFGVSDKLIGLTIVAAGTSIPELATSLAAIIKGNNEIALGNAVGSNIFNVFFILGISAVIKPIVYTTVLNFDVTLLVIITVILLLFSKNLKIEKFEGLLMVSTYVGYTIYLIYRG</sequence>
<dbReference type="InterPro" id="IPR044880">
    <property type="entry name" value="NCX_ion-bd_dom_sf"/>
</dbReference>
<dbReference type="InterPro" id="IPR004837">
    <property type="entry name" value="NaCa_Exmemb"/>
</dbReference>
<dbReference type="PANTHER" id="PTHR10846">
    <property type="entry name" value="SODIUM/POTASSIUM/CALCIUM EXCHANGER"/>
    <property type="match status" value="1"/>
</dbReference>
<dbReference type="Gene3D" id="1.20.1420.30">
    <property type="entry name" value="NCX, central ion-binding region"/>
    <property type="match status" value="1"/>
</dbReference>
<evidence type="ECO:0000256" key="2">
    <source>
        <dbReference type="ARBA" id="ARBA00022692"/>
    </source>
</evidence>
<dbReference type="InterPro" id="IPR004481">
    <property type="entry name" value="K/Na/Ca-exchanger"/>
</dbReference>
<feature type="domain" description="Sodium/calcium exchanger membrane region" evidence="6">
    <location>
        <begin position="172"/>
        <end position="311"/>
    </location>
</feature>
<dbReference type="GO" id="GO:0006874">
    <property type="term" value="P:intracellular calcium ion homeostasis"/>
    <property type="evidence" value="ECO:0007669"/>
    <property type="project" value="TreeGrafter"/>
</dbReference>
<dbReference type="Pfam" id="PF01699">
    <property type="entry name" value="Na_Ca_ex"/>
    <property type="match status" value="2"/>
</dbReference>
<dbReference type="GO" id="GO:0005262">
    <property type="term" value="F:calcium channel activity"/>
    <property type="evidence" value="ECO:0007669"/>
    <property type="project" value="TreeGrafter"/>
</dbReference>
<feature type="transmembrane region" description="Helical" evidence="5">
    <location>
        <begin position="73"/>
        <end position="91"/>
    </location>
</feature>
<dbReference type="EMBL" id="CP000771">
    <property type="protein sequence ID" value="ABS60596.1"/>
    <property type="molecule type" value="Genomic_DNA"/>
</dbReference>
<evidence type="ECO:0000256" key="1">
    <source>
        <dbReference type="ARBA" id="ARBA00004141"/>
    </source>
</evidence>
<evidence type="ECO:0000256" key="3">
    <source>
        <dbReference type="ARBA" id="ARBA00022989"/>
    </source>
</evidence>
<keyword evidence="8" id="KW-1185">Reference proteome</keyword>
<comment type="subcellular location">
    <subcellularLocation>
        <location evidence="1">Membrane</location>
        <topology evidence="1">Multi-pass membrane protein</topology>
    </subcellularLocation>
</comment>
<reference evidence="7 8" key="1">
    <citation type="submission" date="2007-07" db="EMBL/GenBank/DDBJ databases">
        <title>Complete sequence of Fervidobacterium nodosum Rt17-B1.</title>
        <authorList>
            <consortium name="US DOE Joint Genome Institute"/>
            <person name="Copeland A."/>
            <person name="Lucas S."/>
            <person name="Lapidus A."/>
            <person name="Barry K."/>
            <person name="Glavina del Rio T."/>
            <person name="Dalin E."/>
            <person name="Tice H."/>
            <person name="Pitluck S."/>
            <person name="Saunders E."/>
            <person name="Brettin T."/>
            <person name="Bruce D."/>
            <person name="Detter J.C."/>
            <person name="Han C."/>
            <person name="Schmutz J."/>
            <person name="Larimer F."/>
            <person name="Land M."/>
            <person name="Hauser L."/>
            <person name="Kyrpides N."/>
            <person name="Mikhailova N."/>
            <person name="Nelson K."/>
            <person name="Gogarten J.P."/>
            <person name="Noll K."/>
            <person name="Richardson P."/>
        </authorList>
    </citation>
    <scope>NUCLEOTIDE SEQUENCE [LARGE SCALE GENOMIC DNA]</scope>
    <source>
        <strain evidence="8">ATCC 35602 / DSM 5306 / Rt17-B1</strain>
    </source>
</reference>
<proteinExistence type="predicted"/>
<gene>
    <name evidence="7" type="ordered locus">Fnod_0741</name>
</gene>